<dbReference type="InParanoid" id="A0A2K2DR93"/>
<feature type="compositionally biased region" description="Polar residues" evidence="5">
    <location>
        <begin position="91"/>
        <end position="102"/>
    </location>
</feature>
<dbReference type="OrthoDB" id="696608at2759"/>
<dbReference type="Pfam" id="PF02365">
    <property type="entry name" value="NAM"/>
    <property type="match status" value="1"/>
</dbReference>
<name>A0A2K2DR93_BRADI</name>
<evidence type="ECO:0000256" key="2">
    <source>
        <dbReference type="ARBA" id="ARBA00023125"/>
    </source>
</evidence>
<keyword evidence="1" id="KW-0805">Transcription regulation</keyword>
<dbReference type="InterPro" id="IPR003441">
    <property type="entry name" value="NAC-dom"/>
</dbReference>
<dbReference type="AlphaFoldDB" id="A0A2K2DR93"/>
<dbReference type="InterPro" id="IPR036093">
    <property type="entry name" value="NAC_dom_sf"/>
</dbReference>
<organism evidence="7">
    <name type="scientific">Brachypodium distachyon</name>
    <name type="common">Purple false brome</name>
    <name type="synonym">Trachynia distachya</name>
    <dbReference type="NCBI Taxonomy" id="15368"/>
    <lineage>
        <taxon>Eukaryota</taxon>
        <taxon>Viridiplantae</taxon>
        <taxon>Streptophyta</taxon>
        <taxon>Embryophyta</taxon>
        <taxon>Tracheophyta</taxon>
        <taxon>Spermatophyta</taxon>
        <taxon>Magnoliopsida</taxon>
        <taxon>Liliopsida</taxon>
        <taxon>Poales</taxon>
        <taxon>Poaceae</taxon>
        <taxon>BOP clade</taxon>
        <taxon>Pooideae</taxon>
        <taxon>Stipodae</taxon>
        <taxon>Brachypodieae</taxon>
        <taxon>Brachypodium</taxon>
    </lineage>
</organism>
<keyword evidence="9" id="KW-1185">Reference proteome</keyword>
<accession>A0A2K2DR93</accession>
<dbReference type="EnsemblPlants" id="PNT76798">
    <property type="protein sequence ID" value="PNT76798"/>
    <property type="gene ID" value="BRADI_1g53656v3"/>
</dbReference>
<dbReference type="Proteomes" id="UP000008810">
    <property type="component" value="Chromosome 1"/>
</dbReference>
<keyword evidence="2" id="KW-0238">DNA-binding</keyword>
<evidence type="ECO:0000256" key="3">
    <source>
        <dbReference type="ARBA" id="ARBA00023163"/>
    </source>
</evidence>
<evidence type="ECO:0000313" key="8">
    <source>
        <dbReference type="EnsemblPlants" id="PNT76798"/>
    </source>
</evidence>
<dbReference type="Gramene" id="PNT76798">
    <property type="protein sequence ID" value="PNT76798"/>
    <property type="gene ID" value="BRADI_1g53656v3"/>
</dbReference>
<protein>
    <recommendedName>
        <fullName evidence="6">NAC domain-containing protein</fullName>
    </recommendedName>
</protein>
<evidence type="ECO:0000256" key="5">
    <source>
        <dbReference type="SAM" id="MobiDB-lite"/>
    </source>
</evidence>
<reference evidence="7 8" key="1">
    <citation type="journal article" date="2010" name="Nature">
        <title>Genome sequencing and analysis of the model grass Brachypodium distachyon.</title>
        <authorList>
            <consortium name="International Brachypodium Initiative"/>
        </authorList>
    </citation>
    <scope>NUCLEOTIDE SEQUENCE [LARGE SCALE GENOMIC DNA]</scope>
    <source>
        <strain evidence="7 8">Bd21</strain>
    </source>
</reference>
<dbReference type="GO" id="GO:0006355">
    <property type="term" value="P:regulation of DNA-templated transcription"/>
    <property type="evidence" value="ECO:0007669"/>
    <property type="project" value="InterPro"/>
</dbReference>
<dbReference type="SUPFAM" id="SSF101941">
    <property type="entry name" value="NAC domain"/>
    <property type="match status" value="1"/>
</dbReference>
<evidence type="ECO:0000256" key="1">
    <source>
        <dbReference type="ARBA" id="ARBA00023015"/>
    </source>
</evidence>
<reference evidence="7" key="2">
    <citation type="submission" date="2017-06" db="EMBL/GenBank/DDBJ databases">
        <title>WGS assembly of Brachypodium distachyon.</title>
        <authorList>
            <consortium name="The International Brachypodium Initiative"/>
            <person name="Lucas S."/>
            <person name="Harmon-Smith M."/>
            <person name="Lail K."/>
            <person name="Tice H."/>
            <person name="Grimwood J."/>
            <person name="Bruce D."/>
            <person name="Barry K."/>
            <person name="Shu S."/>
            <person name="Lindquist E."/>
            <person name="Wang M."/>
            <person name="Pitluck S."/>
            <person name="Vogel J.P."/>
            <person name="Garvin D.F."/>
            <person name="Mockler T.C."/>
            <person name="Schmutz J."/>
            <person name="Rokhsar D."/>
            <person name="Bevan M.W."/>
        </authorList>
    </citation>
    <scope>NUCLEOTIDE SEQUENCE</scope>
    <source>
        <strain evidence="7">Bd21</strain>
    </source>
</reference>
<evidence type="ECO:0000313" key="9">
    <source>
        <dbReference type="Proteomes" id="UP000008810"/>
    </source>
</evidence>
<dbReference type="GO" id="GO:0003677">
    <property type="term" value="F:DNA binding"/>
    <property type="evidence" value="ECO:0007669"/>
    <property type="project" value="UniProtKB-KW"/>
</dbReference>
<proteinExistence type="predicted"/>
<keyword evidence="4" id="KW-0539">Nucleus</keyword>
<dbReference type="EMBL" id="CM000880">
    <property type="protein sequence ID" value="PNT76798.1"/>
    <property type="molecule type" value="Genomic_DNA"/>
</dbReference>
<evidence type="ECO:0000259" key="6">
    <source>
        <dbReference type="Pfam" id="PF02365"/>
    </source>
</evidence>
<keyword evidence="3" id="KW-0804">Transcription</keyword>
<feature type="region of interest" description="Disordered" evidence="5">
    <location>
        <begin position="57"/>
        <end position="102"/>
    </location>
</feature>
<evidence type="ECO:0000313" key="7">
    <source>
        <dbReference type="EMBL" id="PNT76798.1"/>
    </source>
</evidence>
<sequence>MEEAEAELGEVFYLCSFNPSPVEVVTHFLPRLISGEPLPRGAEHLIHRVDIYNHEPKDLAPATASSSRSPNARKGAAPGQRASPAPAPGQSRRQGTSTMNPV</sequence>
<evidence type="ECO:0000256" key="4">
    <source>
        <dbReference type="ARBA" id="ARBA00023242"/>
    </source>
</evidence>
<feature type="domain" description="NAC" evidence="6">
    <location>
        <begin position="15"/>
        <end position="64"/>
    </location>
</feature>
<reference evidence="8" key="3">
    <citation type="submission" date="2018-08" db="UniProtKB">
        <authorList>
            <consortium name="EnsemblPlants"/>
        </authorList>
    </citation>
    <scope>IDENTIFICATION</scope>
    <source>
        <strain evidence="8">cv. Bd21</strain>
    </source>
</reference>
<gene>
    <name evidence="7" type="ORF">BRADI_1g53656v3</name>
</gene>